<comment type="caution">
    <text evidence="1">The sequence shown here is derived from an EMBL/GenBank/DDBJ whole genome shotgun (WGS) entry which is preliminary data.</text>
</comment>
<dbReference type="AlphaFoldDB" id="A0A4C1ZEY9"/>
<evidence type="ECO:0000313" key="1">
    <source>
        <dbReference type="EMBL" id="GBP85723.1"/>
    </source>
</evidence>
<protein>
    <submittedName>
        <fullName evidence="1">Uncharacterized protein</fullName>
    </submittedName>
</protein>
<name>A0A4C1ZEY9_EUMVA</name>
<dbReference type="Proteomes" id="UP000299102">
    <property type="component" value="Unassembled WGS sequence"/>
</dbReference>
<proteinExistence type="predicted"/>
<dbReference type="EMBL" id="BGZK01001755">
    <property type="protein sequence ID" value="GBP85723.1"/>
    <property type="molecule type" value="Genomic_DNA"/>
</dbReference>
<accession>A0A4C1ZEY9</accession>
<evidence type="ECO:0000313" key="2">
    <source>
        <dbReference type="Proteomes" id="UP000299102"/>
    </source>
</evidence>
<organism evidence="1 2">
    <name type="scientific">Eumeta variegata</name>
    <name type="common">Bagworm moth</name>
    <name type="synonym">Eumeta japonica</name>
    <dbReference type="NCBI Taxonomy" id="151549"/>
    <lineage>
        <taxon>Eukaryota</taxon>
        <taxon>Metazoa</taxon>
        <taxon>Ecdysozoa</taxon>
        <taxon>Arthropoda</taxon>
        <taxon>Hexapoda</taxon>
        <taxon>Insecta</taxon>
        <taxon>Pterygota</taxon>
        <taxon>Neoptera</taxon>
        <taxon>Endopterygota</taxon>
        <taxon>Lepidoptera</taxon>
        <taxon>Glossata</taxon>
        <taxon>Ditrysia</taxon>
        <taxon>Tineoidea</taxon>
        <taxon>Psychidae</taxon>
        <taxon>Oiketicinae</taxon>
        <taxon>Eumeta</taxon>
    </lineage>
</organism>
<keyword evidence="2" id="KW-1185">Reference proteome</keyword>
<reference evidence="1 2" key="1">
    <citation type="journal article" date="2019" name="Commun. Biol.">
        <title>The bagworm genome reveals a unique fibroin gene that provides high tensile strength.</title>
        <authorList>
            <person name="Kono N."/>
            <person name="Nakamura H."/>
            <person name="Ohtoshi R."/>
            <person name="Tomita M."/>
            <person name="Numata K."/>
            <person name="Arakawa K."/>
        </authorList>
    </citation>
    <scope>NUCLEOTIDE SEQUENCE [LARGE SCALE GENOMIC DNA]</scope>
</reference>
<gene>
    <name evidence="1" type="ORF">EVAR_69984_1</name>
</gene>
<sequence length="143" mass="15692">MCTCESVISSHKAVAALAIETNSHLCCVIDWHQNSHEAVPARIRALLEGCPPPSNIRSRPLQMVETTARPAGHACKLHVPRISGRSAWAGNYLLRFLKVLCSEFFSSVKSESVVLVQIVRRENRVALAPLPFILLHLTSACLA</sequence>